<feature type="transmembrane region" description="Helical" evidence="8">
    <location>
        <begin position="98"/>
        <end position="116"/>
    </location>
</feature>
<dbReference type="InterPro" id="IPR002781">
    <property type="entry name" value="TM_pro_TauE-like"/>
</dbReference>
<sequence>MSDELFVLVIAGLSVFAGAVVQGAVGFGLALVAAPVVMILDPGLMPGSLQLVSAVLPLFTLVKEWRHVDWRGISWALLGRLPGMLAGLWILKTVPRDALGVGVGVMVLIAVALTAWSVSLPRTPRTLAAAGLVSGFTGQATSIGGPPMGLVYQHARGPQIRATLAMYFAVGALASMTLNAAGGEMPARAALAGLALVPFLVAGFLASGPLRRYLDGGRIRAGVLCVAALSALALITQSAWG</sequence>
<dbReference type="Pfam" id="PF01925">
    <property type="entry name" value="TauE"/>
    <property type="match status" value="1"/>
</dbReference>
<dbReference type="PANTHER" id="PTHR30269:SF37">
    <property type="entry name" value="MEMBRANE TRANSPORTER PROTEIN"/>
    <property type="match status" value="1"/>
</dbReference>
<evidence type="ECO:0000313" key="10">
    <source>
        <dbReference type="Proteomes" id="UP001595850"/>
    </source>
</evidence>
<evidence type="ECO:0000256" key="2">
    <source>
        <dbReference type="ARBA" id="ARBA00009142"/>
    </source>
</evidence>
<keyword evidence="5 8" id="KW-0812">Transmembrane</keyword>
<keyword evidence="10" id="KW-1185">Reference proteome</keyword>
<reference evidence="10" key="1">
    <citation type="journal article" date="2019" name="Int. J. Syst. Evol. Microbiol.">
        <title>The Global Catalogue of Microorganisms (GCM) 10K type strain sequencing project: providing services to taxonomists for standard genome sequencing and annotation.</title>
        <authorList>
            <consortium name="The Broad Institute Genomics Platform"/>
            <consortium name="The Broad Institute Genome Sequencing Center for Infectious Disease"/>
            <person name="Wu L."/>
            <person name="Ma J."/>
        </authorList>
    </citation>
    <scope>NUCLEOTIDE SEQUENCE [LARGE SCALE GENOMIC DNA]</scope>
    <source>
        <strain evidence="10">TBRC 4489</strain>
    </source>
</reference>
<keyword evidence="3" id="KW-0813">Transport</keyword>
<proteinExistence type="inferred from homology"/>
<dbReference type="PANTHER" id="PTHR30269">
    <property type="entry name" value="TRANSMEMBRANE PROTEIN YFCA"/>
    <property type="match status" value="1"/>
</dbReference>
<comment type="caution">
    <text evidence="9">The sequence shown here is derived from an EMBL/GenBank/DDBJ whole genome shotgun (WGS) entry which is preliminary data.</text>
</comment>
<evidence type="ECO:0000256" key="3">
    <source>
        <dbReference type="ARBA" id="ARBA00022448"/>
    </source>
</evidence>
<comment type="similarity">
    <text evidence="2 8">Belongs to the 4-toluene sulfonate uptake permease (TSUP) (TC 2.A.102) family.</text>
</comment>
<keyword evidence="7 8" id="KW-0472">Membrane</keyword>
<organism evidence="9 10">
    <name type="scientific">Planomonospora corallina</name>
    <dbReference type="NCBI Taxonomy" id="1806052"/>
    <lineage>
        <taxon>Bacteria</taxon>
        <taxon>Bacillati</taxon>
        <taxon>Actinomycetota</taxon>
        <taxon>Actinomycetes</taxon>
        <taxon>Streptosporangiales</taxon>
        <taxon>Streptosporangiaceae</taxon>
        <taxon>Planomonospora</taxon>
    </lineage>
</organism>
<feature type="transmembrane region" description="Helical" evidence="8">
    <location>
        <begin position="73"/>
        <end position="91"/>
    </location>
</feature>
<evidence type="ECO:0000256" key="7">
    <source>
        <dbReference type="ARBA" id="ARBA00023136"/>
    </source>
</evidence>
<name>A0ABV8IFY5_9ACTN</name>
<feature type="transmembrane region" description="Helical" evidence="8">
    <location>
        <begin position="164"/>
        <end position="181"/>
    </location>
</feature>
<dbReference type="InterPro" id="IPR052017">
    <property type="entry name" value="TSUP"/>
</dbReference>
<feature type="transmembrane region" description="Helical" evidence="8">
    <location>
        <begin position="6"/>
        <end position="32"/>
    </location>
</feature>
<protein>
    <recommendedName>
        <fullName evidence="8">Probable membrane transporter protein</fullName>
    </recommendedName>
</protein>
<keyword evidence="4 8" id="KW-1003">Cell membrane</keyword>
<evidence type="ECO:0000256" key="8">
    <source>
        <dbReference type="RuleBase" id="RU363041"/>
    </source>
</evidence>
<dbReference type="EMBL" id="JBHSBM010000077">
    <property type="protein sequence ID" value="MFC4063153.1"/>
    <property type="molecule type" value="Genomic_DNA"/>
</dbReference>
<gene>
    <name evidence="9" type="ORF">ACFOWE_33150</name>
</gene>
<evidence type="ECO:0000256" key="5">
    <source>
        <dbReference type="ARBA" id="ARBA00022692"/>
    </source>
</evidence>
<keyword evidence="6 8" id="KW-1133">Transmembrane helix</keyword>
<evidence type="ECO:0000256" key="4">
    <source>
        <dbReference type="ARBA" id="ARBA00022475"/>
    </source>
</evidence>
<feature type="transmembrane region" description="Helical" evidence="8">
    <location>
        <begin position="128"/>
        <end position="152"/>
    </location>
</feature>
<evidence type="ECO:0000256" key="1">
    <source>
        <dbReference type="ARBA" id="ARBA00004651"/>
    </source>
</evidence>
<comment type="subcellular location">
    <subcellularLocation>
        <location evidence="1 8">Cell membrane</location>
        <topology evidence="1 8">Multi-pass membrane protein</topology>
    </subcellularLocation>
</comment>
<feature type="transmembrane region" description="Helical" evidence="8">
    <location>
        <begin position="219"/>
        <end position="240"/>
    </location>
</feature>
<evidence type="ECO:0000256" key="6">
    <source>
        <dbReference type="ARBA" id="ARBA00022989"/>
    </source>
</evidence>
<feature type="transmembrane region" description="Helical" evidence="8">
    <location>
        <begin position="187"/>
        <end position="207"/>
    </location>
</feature>
<evidence type="ECO:0000313" key="9">
    <source>
        <dbReference type="EMBL" id="MFC4063153.1"/>
    </source>
</evidence>
<dbReference type="RefSeq" id="WP_377294908.1">
    <property type="nucleotide sequence ID" value="NZ_JBHSBM010000077.1"/>
</dbReference>
<accession>A0ABV8IFY5</accession>
<dbReference type="Proteomes" id="UP001595850">
    <property type="component" value="Unassembled WGS sequence"/>
</dbReference>